<dbReference type="EMBL" id="CP021084">
    <property type="protein sequence ID" value="ASN83401.1"/>
    <property type="molecule type" value="Genomic_DNA"/>
</dbReference>
<keyword evidence="2" id="KW-0614">Plasmid</keyword>
<reference evidence="2 3" key="1">
    <citation type="submission" date="2017-05" db="EMBL/GenBank/DDBJ databases">
        <title>The complete genome sequence of Deinococcus ficus isolated from the rhizosphere of the Ficus religiosa L. in Taiwan.</title>
        <authorList>
            <person name="Wu K.-M."/>
            <person name="Liao T.-L."/>
            <person name="Liu Y.-M."/>
            <person name="Young C.-C."/>
            <person name="Tsai S.-F."/>
        </authorList>
    </citation>
    <scope>NUCLEOTIDE SEQUENCE [LARGE SCALE GENOMIC DNA]</scope>
    <source>
        <strain evidence="2 3">CC-FR2-10</strain>
        <plasmid evidence="3">pdfi3</plasmid>
    </source>
</reference>
<gene>
    <name evidence="2" type="ORF">DFI_19580</name>
</gene>
<dbReference type="AlphaFoldDB" id="A0A221T3H4"/>
<feature type="region of interest" description="Disordered" evidence="1">
    <location>
        <begin position="194"/>
        <end position="216"/>
    </location>
</feature>
<geneLocation type="plasmid" evidence="3">
    <name>pdfi3</name>
</geneLocation>
<sequence>MITAEELFRPLVACTSAPEPRLRGKLTTSVLNVMTGRGGTLISPLDPAWMAVAPLIPPPRAAPPVTPAPGPAPGILPLRLPEQAPADLVGRTIELHHTLGGVDTRLLGVLVSDRPALLRISVDLYEEWGEPVPDFLRAYNGLRALGVGWKNARYLVRGYPAPPLLAAVIRAYRAGLRGPSAYAHLQAQLLEHLDPPPRRPLTLRPSQRMGRSPRGLCVLRSPTCAGQ</sequence>
<protein>
    <submittedName>
        <fullName evidence="2">Uncharacterized protein</fullName>
    </submittedName>
</protein>
<dbReference type="RefSeq" id="WP_027462834.1">
    <property type="nucleotide sequence ID" value="NZ_CP021084.1"/>
</dbReference>
<dbReference type="Proteomes" id="UP000259030">
    <property type="component" value="Plasmid pDFI3"/>
</dbReference>
<name>A0A221T3H4_9DEIO</name>
<proteinExistence type="predicted"/>
<evidence type="ECO:0000313" key="2">
    <source>
        <dbReference type="EMBL" id="ASN83401.1"/>
    </source>
</evidence>
<dbReference type="KEGG" id="dfc:DFI_19580"/>
<accession>A0A221T3H4</accession>
<evidence type="ECO:0000256" key="1">
    <source>
        <dbReference type="SAM" id="MobiDB-lite"/>
    </source>
</evidence>
<keyword evidence="3" id="KW-1185">Reference proteome</keyword>
<organism evidence="2 3">
    <name type="scientific">Deinococcus ficus</name>
    <dbReference type="NCBI Taxonomy" id="317577"/>
    <lineage>
        <taxon>Bacteria</taxon>
        <taxon>Thermotogati</taxon>
        <taxon>Deinococcota</taxon>
        <taxon>Deinococci</taxon>
        <taxon>Deinococcales</taxon>
        <taxon>Deinococcaceae</taxon>
        <taxon>Deinococcus</taxon>
    </lineage>
</organism>
<evidence type="ECO:0000313" key="3">
    <source>
        <dbReference type="Proteomes" id="UP000259030"/>
    </source>
</evidence>